<keyword evidence="4" id="KW-1185">Reference proteome</keyword>
<organism evidence="3 4">
    <name type="scientific">Micromonospora zhanjiangensis</name>
    <dbReference type="NCBI Taxonomy" id="1522057"/>
    <lineage>
        <taxon>Bacteria</taxon>
        <taxon>Bacillati</taxon>
        <taxon>Actinomycetota</taxon>
        <taxon>Actinomycetes</taxon>
        <taxon>Micromonosporales</taxon>
        <taxon>Micromonosporaceae</taxon>
        <taxon>Micromonospora</taxon>
    </lineage>
</organism>
<dbReference type="InterPro" id="IPR016540">
    <property type="entry name" value="UCP008459"/>
</dbReference>
<name>A0ABV8KKF3_9ACTN</name>
<evidence type="ECO:0000259" key="2">
    <source>
        <dbReference type="Pfam" id="PF21631"/>
    </source>
</evidence>
<reference evidence="4" key="1">
    <citation type="journal article" date="2019" name="Int. J. Syst. Evol. Microbiol.">
        <title>The Global Catalogue of Microorganisms (GCM) 10K type strain sequencing project: providing services to taxonomists for standard genome sequencing and annotation.</title>
        <authorList>
            <consortium name="The Broad Institute Genomics Platform"/>
            <consortium name="The Broad Institute Genome Sequencing Center for Infectious Disease"/>
            <person name="Wu L."/>
            <person name="Ma J."/>
        </authorList>
    </citation>
    <scope>NUCLEOTIDE SEQUENCE [LARGE SCALE GENOMIC DNA]</scope>
    <source>
        <strain evidence="4">2902at01</strain>
    </source>
</reference>
<accession>A0ABV8KKF3</accession>
<dbReference type="InterPro" id="IPR049447">
    <property type="entry name" value="A9CJY8-like_N"/>
</dbReference>
<protein>
    <submittedName>
        <fullName evidence="3">ACT domain-containing protein</fullName>
    </submittedName>
</protein>
<proteinExistence type="predicted"/>
<dbReference type="PIRSF" id="PIRSF008459">
    <property type="entry name" value="UCP008459"/>
    <property type="match status" value="1"/>
</dbReference>
<dbReference type="Pfam" id="PF13840">
    <property type="entry name" value="ACT_7"/>
    <property type="match status" value="1"/>
</dbReference>
<dbReference type="Pfam" id="PF21631">
    <property type="entry name" value="A9CJY8-like_N"/>
    <property type="match status" value="1"/>
</dbReference>
<feature type="domain" description="A9CJY8-like N-terminal" evidence="2">
    <location>
        <begin position="9"/>
        <end position="57"/>
    </location>
</feature>
<feature type="domain" description="CASTOR ACT" evidence="1">
    <location>
        <begin position="60"/>
        <end position="121"/>
    </location>
</feature>
<dbReference type="EMBL" id="JBHSBN010000006">
    <property type="protein sequence ID" value="MFC4106590.1"/>
    <property type="molecule type" value="Genomic_DNA"/>
</dbReference>
<sequence length="129" mass="13590">MLDIALLPEEYAVCRLAAGSALPDGLLSAPAESGVVSVTSTVDELSVICRSDRVPTDATVETGWRCLRVVEPFHLAATGILASLAVPLAEARVNIVAFSTFDTDYLLVPSVRLPEALATLTKAGHRITT</sequence>
<dbReference type="Gene3D" id="3.30.2130.10">
    <property type="entry name" value="VC0802-like"/>
    <property type="match status" value="1"/>
</dbReference>
<dbReference type="RefSeq" id="WP_377544656.1">
    <property type="nucleotide sequence ID" value="NZ_JBHSBN010000006.1"/>
</dbReference>
<evidence type="ECO:0000259" key="1">
    <source>
        <dbReference type="Pfam" id="PF13840"/>
    </source>
</evidence>
<gene>
    <name evidence="3" type="ORF">ACFOX0_11660</name>
</gene>
<dbReference type="Proteomes" id="UP001595868">
    <property type="component" value="Unassembled WGS sequence"/>
</dbReference>
<comment type="caution">
    <text evidence="3">The sequence shown here is derived from an EMBL/GenBank/DDBJ whole genome shotgun (WGS) entry which is preliminary data.</text>
</comment>
<dbReference type="SUPFAM" id="SSF55021">
    <property type="entry name" value="ACT-like"/>
    <property type="match status" value="2"/>
</dbReference>
<evidence type="ECO:0000313" key="3">
    <source>
        <dbReference type="EMBL" id="MFC4106590.1"/>
    </source>
</evidence>
<evidence type="ECO:0000313" key="4">
    <source>
        <dbReference type="Proteomes" id="UP001595868"/>
    </source>
</evidence>
<dbReference type="PANTHER" id="PTHR31131">
    <property type="entry name" value="CHROMOSOME 1, WHOLE GENOME SHOTGUN SEQUENCE"/>
    <property type="match status" value="1"/>
</dbReference>
<dbReference type="InterPro" id="IPR027795">
    <property type="entry name" value="CASTOR_ACT_dom"/>
</dbReference>
<dbReference type="InterPro" id="IPR051719">
    <property type="entry name" value="CASTOR_mTORC1"/>
</dbReference>
<dbReference type="PANTHER" id="PTHR31131:SF6">
    <property type="entry name" value="CASTOR ACT DOMAIN-CONTAINING PROTEIN"/>
    <property type="match status" value="1"/>
</dbReference>
<dbReference type="InterPro" id="IPR045865">
    <property type="entry name" value="ACT-like_dom_sf"/>
</dbReference>